<proteinExistence type="predicted"/>
<dbReference type="EMBL" id="CAJPWZ010001319">
    <property type="protein sequence ID" value="CAG2212944.1"/>
    <property type="molecule type" value="Genomic_DNA"/>
</dbReference>
<dbReference type="CDD" id="cd00096">
    <property type="entry name" value="Ig"/>
    <property type="match status" value="1"/>
</dbReference>
<organism evidence="3 4">
    <name type="scientific">Mytilus edulis</name>
    <name type="common">Blue mussel</name>
    <dbReference type="NCBI Taxonomy" id="6550"/>
    <lineage>
        <taxon>Eukaryota</taxon>
        <taxon>Metazoa</taxon>
        <taxon>Spiralia</taxon>
        <taxon>Lophotrochozoa</taxon>
        <taxon>Mollusca</taxon>
        <taxon>Bivalvia</taxon>
        <taxon>Autobranchia</taxon>
        <taxon>Pteriomorphia</taxon>
        <taxon>Mytilida</taxon>
        <taxon>Mytiloidea</taxon>
        <taxon>Mytilidae</taxon>
        <taxon>Mytilinae</taxon>
        <taxon>Mytilus</taxon>
    </lineage>
</organism>
<accession>A0A8S3S183</accession>
<evidence type="ECO:0000313" key="3">
    <source>
        <dbReference type="EMBL" id="CAG2212944.1"/>
    </source>
</evidence>
<dbReference type="AlphaFoldDB" id="A0A8S3S183"/>
<dbReference type="Gene3D" id="2.60.40.10">
    <property type="entry name" value="Immunoglobulins"/>
    <property type="match status" value="1"/>
</dbReference>
<gene>
    <name evidence="3" type="ORF">MEDL_26850</name>
</gene>
<sequence>MQTAFVGLSFEIQCSIHSTPMYTYVYWTRSNNATNTVLIPGTVGYEGMTASNPNLIIPKVDILMSGEYRCLAINEVGTGQSLPTYLTGTTASSILSTSYQEDETLGHERSTTKTQFSNIETKSTNGMTTAEIYVTEAEGADKSENSSNMYTDNESGNNTGKGMHYIEETGYFSKNVKHLLIADKRNTTCFTMSKWLA</sequence>
<name>A0A8S3S183_MYTED</name>
<protein>
    <recommendedName>
        <fullName evidence="2">Ig-like domain-containing protein</fullName>
    </recommendedName>
</protein>
<feature type="compositionally biased region" description="Polar residues" evidence="1">
    <location>
        <begin position="145"/>
        <end position="159"/>
    </location>
</feature>
<feature type="region of interest" description="Disordered" evidence="1">
    <location>
        <begin position="139"/>
        <end position="159"/>
    </location>
</feature>
<dbReference type="InterPro" id="IPR013783">
    <property type="entry name" value="Ig-like_fold"/>
</dbReference>
<dbReference type="InterPro" id="IPR007110">
    <property type="entry name" value="Ig-like_dom"/>
</dbReference>
<keyword evidence="4" id="KW-1185">Reference proteome</keyword>
<dbReference type="SUPFAM" id="SSF48726">
    <property type="entry name" value="Immunoglobulin"/>
    <property type="match status" value="1"/>
</dbReference>
<feature type="domain" description="Ig-like" evidence="2">
    <location>
        <begin position="1"/>
        <end position="87"/>
    </location>
</feature>
<evidence type="ECO:0000313" key="4">
    <source>
        <dbReference type="Proteomes" id="UP000683360"/>
    </source>
</evidence>
<comment type="caution">
    <text evidence="3">The sequence shown here is derived from an EMBL/GenBank/DDBJ whole genome shotgun (WGS) entry which is preliminary data.</text>
</comment>
<evidence type="ECO:0000256" key="1">
    <source>
        <dbReference type="SAM" id="MobiDB-lite"/>
    </source>
</evidence>
<dbReference type="PROSITE" id="PS50835">
    <property type="entry name" value="IG_LIKE"/>
    <property type="match status" value="1"/>
</dbReference>
<dbReference type="Proteomes" id="UP000683360">
    <property type="component" value="Unassembled WGS sequence"/>
</dbReference>
<evidence type="ECO:0000259" key="2">
    <source>
        <dbReference type="PROSITE" id="PS50835"/>
    </source>
</evidence>
<dbReference type="InterPro" id="IPR036179">
    <property type="entry name" value="Ig-like_dom_sf"/>
</dbReference>
<dbReference type="OrthoDB" id="382013at2759"/>
<reference evidence="3" key="1">
    <citation type="submission" date="2021-03" db="EMBL/GenBank/DDBJ databases">
        <authorList>
            <person name="Bekaert M."/>
        </authorList>
    </citation>
    <scope>NUCLEOTIDE SEQUENCE</scope>
</reference>